<dbReference type="Gene3D" id="1.10.490.10">
    <property type="entry name" value="Globins"/>
    <property type="match status" value="1"/>
</dbReference>
<dbReference type="Proteomes" id="UP000471147">
    <property type="component" value="Unassembled WGS sequence"/>
</dbReference>
<comment type="caution">
    <text evidence="1">The sequence shown here is derived from an EMBL/GenBank/DDBJ whole genome shotgun (WGS) entry which is preliminary data.</text>
</comment>
<dbReference type="GO" id="GO:0019825">
    <property type="term" value="F:oxygen binding"/>
    <property type="evidence" value="ECO:0007669"/>
    <property type="project" value="InterPro"/>
</dbReference>
<protein>
    <submittedName>
        <fullName evidence="1">Group III truncated hemoglobin</fullName>
    </submittedName>
</protein>
<evidence type="ECO:0000313" key="1">
    <source>
        <dbReference type="EMBL" id="MVZ97199.1"/>
    </source>
</evidence>
<dbReference type="AlphaFoldDB" id="A0A6I4LWE5"/>
<reference evidence="1 2" key="1">
    <citation type="submission" date="2019-01" db="EMBL/GenBank/DDBJ databases">
        <title>Sphingorhabdus lacus sp.nov., isolated from an oligotrophic freshwater lake.</title>
        <authorList>
            <person name="Park M."/>
        </authorList>
    </citation>
    <scope>NUCLEOTIDE SEQUENCE [LARGE SCALE GENOMIC DNA]</scope>
    <source>
        <strain evidence="1 2">IMCC26285</strain>
    </source>
</reference>
<keyword evidence="2" id="KW-1185">Reference proteome</keyword>
<dbReference type="InterPro" id="IPR009050">
    <property type="entry name" value="Globin-like_sf"/>
</dbReference>
<dbReference type="OrthoDB" id="25954at2"/>
<dbReference type="CDD" id="cd08916">
    <property type="entry name" value="TrHb3_P"/>
    <property type="match status" value="1"/>
</dbReference>
<organism evidence="1 2">
    <name type="scientific">Sphingorhabdus profundilacus</name>
    <dbReference type="NCBI Taxonomy" id="2509718"/>
    <lineage>
        <taxon>Bacteria</taxon>
        <taxon>Pseudomonadati</taxon>
        <taxon>Pseudomonadota</taxon>
        <taxon>Alphaproteobacteria</taxon>
        <taxon>Sphingomonadales</taxon>
        <taxon>Sphingomonadaceae</taxon>
        <taxon>Sphingorhabdus</taxon>
    </lineage>
</organism>
<dbReference type="GO" id="GO:0020037">
    <property type="term" value="F:heme binding"/>
    <property type="evidence" value="ECO:0007669"/>
    <property type="project" value="InterPro"/>
</dbReference>
<dbReference type="EMBL" id="SDWJ01000001">
    <property type="protein sequence ID" value="MVZ97199.1"/>
    <property type="molecule type" value="Genomic_DNA"/>
</dbReference>
<gene>
    <name evidence="1" type="ORF">EUU23_05710</name>
</gene>
<evidence type="ECO:0000313" key="2">
    <source>
        <dbReference type="Proteomes" id="UP000471147"/>
    </source>
</evidence>
<name>A0A6I4LWE5_9SPHN</name>
<dbReference type="RefSeq" id="WP_160353093.1">
    <property type="nucleotide sequence ID" value="NZ_SDWJ01000001.1"/>
</dbReference>
<proteinExistence type="predicted"/>
<dbReference type="SUPFAM" id="SSF46458">
    <property type="entry name" value="Globin-like"/>
    <property type="match status" value="1"/>
</dbReference>
<sequence>MSAHSYVEQARLRKAAEADAIGINDALISRLVETFYAHIRGHVVLGPMFAGKIVNWEPHLARMKDFWASISMESGRFRGNPMLKHVAISGIVPEHFVMWLRLWDETVTEVVAHPDAQDLFRDRAHRIAASLQTGIALHHGGLASLTKEKIDVDGF</sequence>
<dbReference type="InterPro" id="IPR012292">
    <property type="entry name" value="Globin/Proto"/>
</dbReference>
<accession>A0A6I4LWE5</accession>